<evidence type="ECO:0000313" key="3">
    <source>
        <dbReference type="Proteomes" id="UP001341281"/>
    </source>
</evidence>
<protein>
    <recommendedName>
        <fullName evidence="1">Transposase-associated domain-containing protein</fullName>
    </recommendedName>
</protein>
<dbReference type="PANTHER" id="PTHR10775:SF185">
    <property type="entry name" value="OS08G0208400 PROTEIN"/>
    <property type="match status" value="1"/>
</dbReference>
<dbReference type="Pfam" id="PF02992">
    <property type="entry name" value="Transposase_21"/>
    <property type="match status" value="1"/>
</dbReference>
<dbReference type="EMBL" id="CP144750">
    <property type="protein sequence ID" value="WVZ78327.1"/>
    <property type="molecule type" value="Genomic_DNA"/>
</dbReference>
<evidence type="ECO:0000313" key="2">
    <source>
        <dbReference type="EMBL" id="WVZ78327.1"/>
    </source>
</evidence>
<name>A0AAQ3WXS1_PASNO</name>
<dbReference type="Pfam" id="PF13963">
    <property type="entry name" value="Transpos_assoc"/>
    <property type="match status" value="1"/>
</dbReference>
<feature type="domain" description="Transposase-associated" evidence="1">
    <location>
        <begin position="3"/>
        <end position="75"/>
    </location>
</feature>
<dbReference type="Proteomes" id="UP001341281">
    <property type="component" value="Chromosome 06"/>
</dbReference>
<dbReference type="PANTHER" id="PTHR10775">
    <property type="entry name" value="OS08G0208400 PROTEIN"/>
    <property type="match status" value="1"/>
</dbReference>
<gene>
    <name evidence="2" type="ORF">U9M48_026062</name>
</gene>
<sequence length="409" mass="47296">MDKSWINSRLFSKQHIAGVTDFMKLISKRFAESEEVLCPCRKCLNRLAKPKSQIEDHLYIHGMASTYTKWIHHGETQLDTVINEQADHLDEQYSINEDVSMNESENPEDRLPDMVRELFAAGEEGARKSMFAEVLEEMKQELHPGAPYTKFSFVVKLLHIKSFYRISNIAFIAVLKLLSLAFPQCCLPASYKEAKKLIKTLGLGYESIHCVVHRDGKMGKEEIKVLRRLKRMFASKKISKEARWHKLKRKVVENKLSHPADGEAWKDFDRKHHWFQEDPRNIRLGLATDGFNPFGKMSSSYSMWPVFAIPYNFPPWLCMEQSNFMMCLLIPRKECPGKDFDVFLEPLIDELLQLWRGVPTIDALTGKEFDLHAAVIWCIHDYPALSTLSELLEGTMLVCIVTKILVLEE</sequence>
<accession>A0AAQ3WXS1</accession>
<dbReference type="InterPro" id="IPR029480">
    <property type="entry name" value="Transpos_assoc"/>
</dbReference>
<dbReference type="AlphaFoldDB" id="A0AAQ3WXS1"/>
<reference evidence="2 3" key="1">
    <citation type="submission" date="2024-02" db="EMBL/GenBank/DDBJ databases">
        <title>High-quality chromosome-scale genome assembly of Pensacola bahiagrass (Paspalum notatum Flugge var. saurae).</title>
        <authorList>
            <person name="Vega J.M."/>
            <person name="Podio M."/>
            <person name="Orjuela J."/>
            <person name="Siena L.A."/>
            <person name="Pessino S.C."/>
            <person name="Combes M.C."/>
            <person name="Mariac C."/>
            <person name="Albertini E."/>
            <person name="Pupilli F."/>
            <person name="Ortiz J.P.A."/>
            <person name="Leblanc O."/>
        </authorList>
    </citation>
    <scope>NUCLEOTIDE SEQUENCE [LARGE SCALE GENOMIC DNA]</scope>
    <source>
        <strain evidence="2">R1</strain>
        <tissue evidence="2">Leaf</tissue>
    </source>
</reference>
<dbReference type="InterPro" id="IPR004242">
    <property type="entry name" value="Transposase_21"/>
</dbReference>
<evidence type="ECO:0000259" key="1">
    <source>
        <dbReference type="Pfam" id="PF13963"/>
    </source>
</evidence>
<proteinExistence type="predicted"/>
<organism evidence="2 3">
    <name type="scientific">Paspalum notatum var. saurae</name>
    <dbReference type="NCBI Taxonomy" id="547442"/>
    <lineage>
        <taxon>Eukaryota</taxon>
        <taxon>Viridiplantae</taxon>
        <taxon>Streptophyta</taxon>
        <taxon>Embryophyta</taxon>
        <taxon>Tracheophyta</taxon>
        <taxon>Spermatophyta</taxon>
        <taxon>Magnoliopsida</taxon>
        <taxon>Liliopsida</taxon>
        <taxon>Poales</taxon>
        <taxon>Poaceae</taxon>
        <taxon>PACMAD clade</taxon>
        <taxon>Panicoideae</taxon>
        <taxon>Andropogonodae</taxon>
        <taxon>Paspaleae</taxon>
        <taxon>Paspalinae</taxon>
        <taxon>Paspalum</taxon>
    </lineage>
</organism>
<keyword evidence="3" id="KW-1185">Reference proteome</keyword>